<protein>
    <recommendedName>
        <fullName evidence="3">DUF2203 domain-containing protein</fullName>
    </recommendedName>
</protein>
<organism evidence="2">
    <name type="scientific">marine metagenome</name>
    <dbReference type="NCBI Taxonomy" id="408172"/>
    <lineage>
        <taxon>unclassified sequences</taxon>
        <taxon>metagenomes</taxon>
        <taxon>ecological metagenomes</taxon>
    </lineage>
</organism>
<sequence>MMPKIREWLERMNQLQHEYAEISLRVDSMLNAQPDVGGNSVNQSIKLLSNIQGILREFKKHEIQVKDAERGLIDFPSRRGTREVFLCWEKDEDDIAHWHELDTGYDGREPL</sequence>
<feature type="coiled-coil region" evidence="1">
    <location>
        <begin position="5"/>
        <end position="32"/>
    </location>
</feature>
<keyword evidence="1" id="KW-0175">Coiled coil</keyword>
<reference evidence="2" key="1">
    <citation type="submission" date="2018-05" db="EMBL/GenBank/DDBJ databases">
        <authorList>
            <person name="Lanie J.A."/>
            <person name="Ng W.-L."/>
            <person name="Kazmierczak K.M."/>
            <person name="Andrzejewski T.M."/>
            <person name="Davidsen T.M."/>
            <person name="Wayne K.J."/>
            <person name="Tettelin H."/>
            <person name="Glass J.I."/>
            <person name="Rusch D."/>
            <person name="Podicherti R."/>
            <person name="Tsui H.-C.T."/>
            <person name="Winkler M.E."/>
        </authorList>
    </citation>
    <scope>NUCLEOTIDE SEQUENCE</scope>
</reference>
<dbReference type="EMBL" id="UINC01027679">
    <property type="protein sequence ID" value="SVB07337.1"/>
    <property type="molecule type" value="Genomic_DNA"/>
</dbReference>
<proteinExistence type="predicted"/>
<dbReference type="Pfam" id="PF09969">
    <property type="entry name" value="DUF2203"/>
    <property type="match status" value="1"/>
</dbReference>
<dbReference type="AlphaFoldDB" id="A0A382B288"/>
<gene>
    <name evidence="2" type="ORF">METZ01_LOCUS160191</name>
</gene>
<evidence type="ECO:0000313" key="2">
    <source>
        <dbReference type="EMBL" id="SVB07337.1"/>
    </source>
</evidence>
<accession>A0A382B288</accession>
<dbReference type="InterPro" id="IPR018699">
    <property type="entry name" value="DUF2203"/>
</dbReference>
<name>A0A382B288_9ZZZZ</name>
<dbReference type="PIRSF" id="PIRSF016498">
    <property type="entry name" value="UCP016498"/>
    <property type="match status" value="1"/>
</dbReference>
<evidence type="ECO:0008006" key="3">
    <source>
        <dbReference type="Google" id="ProtNLM"/>
    </source>
</evidence>
<evidence type="ECO:0000256" key="1">
    <source>
        <dbReference type="SAM" id="Coils"/>
    </source>
</evidence>